<dbReference type="Gene3D" id="3.40.50.300">
    <property type="entry name" value="P-loop containing nucleotide triphosphate hydrolases"/>
    <property type="match status" value="2"/>
</dbReference>
<sequence>MLELLSKIVNFISGGVFGHVLVQINNLKEEDLQNHVDEESQSEIKDKNENIYSSFEGVVTSYFNNRGLINNEIYFTQNVVLGNEQPKVGDNVSVEATRLHSDGGWIAKRVQILNLWGSVFDDNVNKPEKELYVGSVTSVDNNKISIFVNSEFCLTQRKFKIGYKPFIGDWVQIEVWRQSIESNFLISDENVICVSPLREKRVHGTVTELLRGYGFINETLYFSFSVCERGVYLNIGDSVVADIIESKQRRDDWRATYVSRKVTVKKDIEKNENLNINNEPISDISISDDLSFGSVQLNCRRSIEISISNTGKEARIFSNIEQFKKVQGFFCNLSQNKSDSALQPAQIILPEERKLLNVEFTPQNLGKVEIFLVFHFVGFDVSHTIGANVVDQLEEGLKCKTPFVNQPTFFGKKINTRSSKSTLVPGQKPLRKTKIFLPNKLAQYPIPSYLKDCVLNSSGDLEKLIPEISQPLHISNYRKKFSSLLYIEEIHKDEEMKEFDLEMVILRPAGEYLSLNVPGLAEGRPSLLLGDRVIVFFHSKGQQSPSYEGYIHQVRAEDVLLKFSEEFHNMYCNDDLDVEFYFNRTPSRRFHQAIEFGINLGEEVLFPVNVEKKYPLVDFSKTAFKPFNKTLNKRQIDAVQRIVAGCGRPLPYILFGPPGTGKSVTVVESVLQIFTKIKHSRILVCAPSNSAADLIVERLHKSGVLNKSDMVRLCAFQRSMLNLPECIVQYYVNDSDNISYAIRLRIIVTTCNMAGFLYSFNLKSGHFTHIFVDEAGQATEPECLIPVGFAAGCDESQIVLAGDPFQLGAVLRSDVANEYGLGISYLERLTFLKLYERNEKDFFDVGGYNPLVITKLVNNYRSHASLLRLPSNIFYNRELIPCADERKVDKFVGSFFLPNKEVPFVFHGVRGEDFREGNSPSYFNPAEAVQVLKYVQIIMGEQCLQQDDIGIITPYKKQVEKIRVLLDQFDLNDIKVGSVEEFQGQERECIIISTVRSKEDLVDFDIRHNIGFLSNPKRFNVAITRSQSLLIIVGNPIVLCYDAHWCAMLQYAVINSCYCGVDLPSLQNSLIQENFKQAALLLGIESKRPLSSNLSNEVTVSSSNISNENEVLSSDSYKPDASFGCSIEPILKKPIYVEPNFEKLNSINSEIQESKIQLHEFSPGKRSNALLQSIKKKSC</sequence>
<dbReference type="SUPFAM" id="SSF52540">
    <property type="entry name" value="P-loop containing nucleoside triphosphate hydrolases"/>
    <property type="match status" value="1"/>
</dbReference>
<evidence type="ECO:0000256" key="1">
    <source>
        <dbReference type="ARBA" id="ARBA00004496"/>
    </source>
</evidence>
<dbReference type="InterPro" id="IPR047187">
    <property type="entry name" value="SF1_C_Upf1"/>
</dbReference>
<dbReference type="Pfam" id="PF13087">
    <property type="entry name" value="AAA_12"/>
    <property type="match status" value="1"/>
</dbReference>
<dbReference type="Gene3D" id="2.60.40.10">
    <property type="entry name" value="Immunoglobulins"/>
    <property type="match status" value="1"/>
</dbReference>
<reference evidence="15" key="1">
    <citation type="submission" date="2025-08" db="UniProtKB">
        <authorList>
            <consortium name="RefSeq"/>
        </authorList>
    </citation>
    <scope>IDENTIFICATION</scope>
</reference>
<dbReference type="Pfam" id="PF13086">
    <property type="entry name" value="AAA_11"/>
    <property type="match status" value="2"/>
</dbReference>
<feature type="domain" description="DNA2/NAM7 helicase helicase" evidence="10">
    <location>
        <begin position="631"/>
        <end position="717"/>
    </location>
</feature>
<feature type="domain" description="DNA2/NAM7 helicase helicase" evidence="10">
    <location>
        <begin position="744"/>
        <end position="813"/>
    </location>
</feature>
<evidence type="ECO:0000256" key="9">
    <source>
        <dbReference type="ARBA" id="ARBA00047984"/>
    </source>
</evidence>
<feature type="domain" description="S1-like RNA binding" evidence="12">
    <location>
        <begin position="55"/>
        <end position="98"/>
    </location>
</feature>
<evidence type="ECO:0000259" key="11">
    <source>
        <dbReference type="Pfam" id="PF13087"/>
    </source>
</evidence>
<dbReference type="Proteomes" id="UP001652625">
    <property type="component" value="Chromosome 13"/>
</dbReference>
<evidence type="ECO:0000259" key="12">
    <source>
        <dbReference type="Pfam" id="PF14444"/>
    </source>
</evidence>
<evidence type="ECO:0000256" key="5">
    <source>
        <dbReference type="ARBA" id="ARBA00022741"/>
    </source>
</evidence>
<dbReference type="InterPro" id="IPR025223">
    <property type="entry name" value="S1-like_RNA-bd_dom"/>
</dbReference>
<comment type="similarity">
    <text evidence="2">Belongs to the DNA2/NAM7 helicase family. SDE3 subfamily.</text>
</comment>
<evidence type="ECO:0000256" key="6">
    <source>
        <dbReference type="ARBA" id="ARBA00022801"/>
    </source>
</evidence>
<feature type="domain" description="Helicase MOV-10-like beta-barrel" evidence="13">
    <location>
        <begin position="503"/>
        <end position="580"/>
    </location>
</feature>
<evidence type="ECO:0000256" key="4">
    <source>
        <dbReference type="ARBA" id="ARBA00022490"/>
    </source>
</evidence>
<evidence type="ECO:0000256" key="2">
    <source>
        <dbReference type="ARBA" id="ARBA00005601"/>
    </source>
</evidence>
<dbReference type="InterPro" id="IPR027417">
    <property type="entry name" value="P-loop_NTPase"/>
</dbReference>
<dbReference type="Pfam" id="PF21634">
    <property type="entry name" value="MOV-10_beta-barrel"/>
    <property type="match status" value="1"/>
</dbReference>
<dbReference type="InterPro" id="IPR041677">
    <property type="entry name" value="DNA2/NAM7_AAA_11"/>
</dbReference>
<dbReference type="Pfam" id="PF14444">
    <property type="entry name" value="S1-like"/>
    <property type="match status" value="1"/>
</dbReference>
<name>A0ABM4DDI6_HYDVU</name>
<proteinExistence type="inferred from homology"/>
<organism evidence="14 15">
    <name type="scientific">Hydra vulgaris</name>
    <name type="common">Hydra</name>
    <name type="synonym">Hydra attenuata</name>
    <dbReference type="NCBI Taxonomy" id="6087"/>
    <lineage>
        <taxon>Eukaryota</taxon>
        <taxon>Metazoa</taxon>
        <taxon>Cnidaria</taxon>
        <taxon>Hydrozoa</taxon>
        <taxon>Hydroidolina</taxon>
        <taxon>Anthoathecata</taxon>
        <taxon>Aplanulata</taxon>
        <taxon>Hydridae</taxon>
        <taxon>Hydra</taxon>
    </lineage>
</organism>
<dbReference type="InterPro" id="IPR013783">
    <property type="entry name" value="Ig-like_fold"/>
</dbReference>
<gene>
    <name evidence="15" type="primary">LOC100201712</name>
</gene>
<keyword evidence="4" id="KW-0963">Cytoplasm</keyword>
<keyword evidence="6" id="KW-0378">Hydrolase</keyword>
<keyword evidence="5" id="KW-0547">Nucleotide-binding</keyword>
<evidence type="ECO:0000313" key="15">
    <source>
        <dbReference type="RefSeq" id="XP_065672470.1"/>
    </source>
</evidence>
<accession>A0ABM4DDI6</accession>
<dbReference type="PANTHER" id="PTHR45418">
    <property type="entry name" value="CANCER/TESTIS ANTIGEN 55"/>
    <property type="match status" value="1"/>
</dbReference>
<keyword evidence="7" id="KW-0347">Helicase</keyword>
<evidence type="ECO:0000259" key="13">
    <source>
        <dbReference type="Pfam" id="PF21634"/>
    </source>
</evidence>
<protein>
    <recommendedName>
        <fullName evidence="3">RNA helicase</fullName>
        <ecNumber evidence="3">3.6.4.13</ecNumber>
    </recommendedName>
</protein>
<keyword evidence="8" id="KW-0067">ATP-binding</keyword>
<dbReference type="CDD" id="cd18808">
    <property type="entry name" value="SF1_C_Upf1"/>
    <property type="match status" value="1"/>
</dbReference>
<comment type="subcellular location">
    <subcellularLocation>
        <location evidence="1">Cytoplasm</location>
    </subcellularLocation>
</comment>
<keyword evidence="14" id="KW-1185">Reference proteome</keyword>
<evidence type="ECO:0000256" key="8">
    <source>
        <dbReference type="ARBA" id="ARBA00022840"/>
    </source>
</evidence>
<comment type="catalytic activity">
    <reaction evidence="9">
        <text>ATP + H2O = ADP + phosphate + H(+)</text>
        <dbReference type="Rhea" id="RHEA:13065"/>
        <dbReference type="ChEBI" id="CHEBI:15377"/>
        <dbReference type="ChEBI" id="CHEBI:15378"/>
        <dbReference type="ChEBI" id="CHEBI:30616"/>
        <dbReference type="ChEBI" id="CHEBI:43474"/>
        <dbReference type="ChEBI" id="CHEBI:456216"/>
        <dbReference type="EC" id="3.6.4.13"/>
    </reaction>
</comment>
<dbReference type="InterPro" id="IPR041679">
    <property type="entry name" value="DNA2/NAM7-like_C"/>
</dbReference>
<dbReference type="InterPro" id="IPR049080">
    <property type="entry name" value="MOV-10-like_beta-barrel"/>
</dbReference>
<evidence type="ECO:0000256" key="3">
    <source>
        <dbReference type="ARBA" id="ARBA00012552"/>
    </source>
</evidence>
<feature type="domain" description="DNA2/NAM7 helicase-like C-terminal" evidence="11">
    <location>
        <begin position="852"/>
        <end position="1035"/>
    </location>
</feature>
<evidence type="ECO:0000259" key="10">
    <source>
        <dbReference type="Pfam" id="PF13086"/>
    </source>
</evidence>
<dbReference type="GeneID" id="100201712"/>
<dbReference type="RefSeq" id="XP_065672470.1">
    <property type="nucleotide sequence ID" value="XM_065816398.1"/>
</dbReference>
<dbReference type="PANTHER" id="PTHR45418:SF1">
    <property type="entry name" value="CANCER_TESTIS ANTIGEN 55"/>
    <property type="match status" value="1"/>
</dbReference>
<evidence type="ECO:0000313" key="14">
    <source>
        <dbReference type="Proteomes" id="UP001652625"/>
    </source>
</evidence>
<dbReference type="EC" id="3.6.4.13" evidence="3"/>
<evidence type="ECO:0000256" key="7">
    <source>
        <dbReference type="ARBA" id="ARBA00022806"/>
    </source>
</evidence>